<keyword evidence="2" id="KW-0175">Coiled coil</keyword>
<feature type="coiled-coil region" evidence="2">
    <location>
        <begin position="489"/>
        <end position="516"/>
    </location>
</feature>
<gene>
    <name evidence="5" type="ORF">MNOR_LOCUS1805</name>
</gene>
<evidence type="ECO:0000259" key="4">
    <source>
        <dbReference type="PROSITE" id="PS50888"/>
    </source>
</evidence>
<feature type="region of interest" description="Disordered" evidence="3">
    <location>
        <begin position="339"/>
        <end position="358"/>
    </location>
</feature>
<feature type="compositionally biased region" description="Low complexity" evidence="3">
    <location>
        <begin position="339"/>
        <end position="351"/>
    </location>
</feature>
<feature type="compositionally biased region" description="Acidic residues" evidence="3">
    <location>
        <begin position="203"/>
        <end position="213"/>
    </location>
</feature>
<comment type="caution">
    <text evidence="5">The sequence shown here is derived from an EMBL/GenBank/DDBJ whole genome shotgun (WGS) entry which is preliminary data.</text>
</comment>
<feature type="domain" description="BHLH" evidence="4">
    <location>
        <begin position="440"/>
        <end position="492"/>
    </location>
</feature>
<dbReference type="CDD" id="cd11400">
    <property type="entry name" value="bHLHzip_Myc"/>
    <property type="match status" value="1"/>
</dbReference>
<sequence length="521" mass="57607">MALLASTEMLPESWMSSPTQIQSHALPEDIWSKFDIDHDRALVLANPAAMETNSSLPFGSTDIGPFSSPPHQGGYIGGVGVTTLPTPPRSPPTEHDLDDLVASIPEILESPSASPPSDISDIISDLETSTMDQSMEANSNWINLWSPLNTPITLPTQQSLKADIMWGGGHCCAPALEPAAKKRTISECSVDRALANVLKPDNDLSDSDDDDNLPDTPSGTDSDGDDHMSDTSLVTSPRSSIGSTNSPTHYSSPSHNYNHSHHHHHSHHQYRIGSSNTTTTTTTTPMETVIVNSEHNYCGRVPEINPQHLGGNITPSDTEDEVDVVGDHHIPILTSTPMVTSTTSTHLTTPSKRSEDVKRKLQLAINESRLKRQNKAAETSSPVVSSTIDSSRFVSVKIKTQGKPASYTKRMRDYHSEQVLKSTKNSSSSRRRNRGESDEGRRSVHNSLERQRRVDLRNAFETLRLLVPDTKVLDKAPKVQILKKAAFHCKQLQIQEHRLMREKEKLKKQIEYLKQQRRICS</sequence>
<dbReference type="InterPro" id="IPR050433">
    <property type="entry name" value="Myc_transcription_factors"/>
</dbReference>
<organism evidence="5 6">
    <name type="scientific">Meganyctiphanes norvegica</name>
    <name type="common">Northern krill</name>
    <name type="synonym">Thysanopoda norvegica</name>
    <dbReference type="NCBI Taxonomy" id="48144"/>
    <lineage>
        <taxon>Eukaryota</taxon>
        <taxon>Metazoa</taxon>
        <taxon>Ecdysozoa</taxon>
        <taxon>Arthropoda</taxon>
        <taxon>Crustacea</taxon>
        <taxon>Multicrustacea</taxon>
        <taxon>Malacostraca</taxon>
        <taxon>Eumalacostraca</taxon>
        <taxon>Eucarida</taxon>
        <taxon>Euphausiacea</taxon>
        <taxon>Euphausiidae</taxon>
        <taxon>Meganyctiphanes</taxon>
    </lineage>
</organism>
<dbReference type="AlphaFoldDB" id="A0AAV2PKX5"/>
<dbReference type="Gene3D" id="4.10.280.10">
    <property type="entry name" value="Helix-loop-helix DNA-binding domain"/>
    <property type="match status" value="1"/>
</dbReference>
<feature type="region of interest" description="Disordered" evidence="3">
    <location>
        <begin position="400"/>
        <end position="450"/>
    </location>
</feature>
<dbReference type="FunFam" id="4.10.280.10:FF:000019">
    <property type="entry name" value="Myc proto-oncogene protein"/>
    <property type="match status" value="1"/>
</dbReference>
<dbReference type="Pfam" id="PF00010">
    <property type="entry name" value="HLH"/>
    <property type="match status" value="1"/>
</dbReference>
<accession>A0AAV2PKX5</accession>
<feature type="compositionally biased region" description="Basic residues" evidence="3">
    <location>
        <begin position="258"/>
        <end position="270"/>
    </location>
</feature>
<dbReference type="Proteomes" id="UP001497623">
    <property type="component" value="Unassembled WGS sequence"/>
</dbReference>
<dbReference type="SUPFAM" id="SSF47459">
    <property type="entry name" value="HLH, helix-loop-helix DNA-binding domain"/>
    <property type="match status" value="1"/>
</dbReference>
<dbReference type="SMART" id="SM00353">
    <property type="entry name" value="HLH"/>
    <property type="match status" value="1"/>
</dbReference>
<feature type="region of interest" description="Disordered" evidence="3">
    <location>
        <begin position="199"/>
        <end position="282"/>
    </location>
</feature>
<keyword evidence="6" id="KW-1185">Reference proteome</keyword>
<keyword evidence="1" id="KW-0238">DNA-binding</keyword>
<proteinExistence type="predicted"/>
<dbReference type="InterPro" id="IPR011598">
    <property type="entry name" value="bHLH_dom"/>
</dbReference>
<dbReference type="GO" id="GO:0003677">
    <property type="term" value="F:DNA binding"/>
    <property type="evidence" value="ECO:0007669"/>
    <property type="project" value="UniProtKB-KW"/>
</dbReference>
<evidence type="ECO:0000256" key="1">
    <source>
        <dbReference type="ARBA" id="ARBA00023125"/>
    </source>
</evidence>
<dbReference type="InterPro" id="IPR036638">
    <property type="entry name" value="HLH_DNA-bd_sf"/>
</dbReference>
<evidence type="ECO:0000313" key="6">
    <source>
        <dbReference type="Proteomes" id="UP001497623"/>
    </source>
</evidence>
<dbReference type="EMBL" id="CAXKWB010000509">
    <property type="protein sequence ID" value="CAL4061055.1"/>
    <property type="molecule type" value="Genomic_DNA"/>
</dbReference>
<dbReference type="GO" id="GO:0046983">
    <property type="term" value="F:protein dimerization activity"/>
    <property type="evidence" value="ECO:0007669"/>
    <property type="project" value="InterPro"/>
</dbReference>
<evidence type="ECO:0000256" key="2">
    <source>
        <dbReference type="SAM" id="Coils"/>
    </source>
</evidence>
<feature type="compositionally biased region" description="Basic and acidic residues" evidence="3">
    <location>
        <begin position="434"/>
        <end position="450"/>
    </location>
</feature>
<name>A0AAV2PKX5_MEGNR</name>
<evidence type="ECO:0000256" key="3">
    <source>
        <dbReference type="SAM" id="MobiDB-lite"/>
    </source>
</evidence>
<protein>
    <recommendedName>
        <fullName evidence="4">BHLH domain-containing protein</fullName>
    </recommendedName>
</protein>
<reference evidence="5 6" key="1">
    <citation type="submission" date="2024-05" db="EMBL/GenBank/DDBJ databases">
        <authorList>
            <person name="Wallberg A."/>
        </authorList>
    </citation>
    <scope>NUCLEOTIDE SEQUENCE [LARGE SCALE GENOMIC DNA]</scope>
</reference>
<evidence type="ECO:0000313" key="5">
    <source>
        <dbReference type="EMBL" id="CAL4061055.1"/>
    </source>
</evidence>
<dbReference type="PROSITE" id="PS50888">
    <property type="entry name" value="BHLH"/>
    <property type="match status" value="1"/>
</dbReference>
<dbReference type="PANTHER" id="PTHR45851">
    <property type="entry name" value="MYC PROTO-ONCOGENE"/>
    <property type="match status" value="1"/>
</dbReference>
<feature type="compositionally biased region" description="Polar residues" evidence="3">
    <location>
        <begin position="230"/>
        <end position="248"/>
    </location>
</feature>